<dbReference type="STRING" id="926566.Terro_3337"/>
<dbReference type="PANTHER" id="PTHR43685">
    <property type="entry name" value="GLYCOSYLTRANSFERASE"/>
    <property type="match status" value="1"/>
</dbReference>
<dbReference type="HOGENOM" id="CLU_760603_0_0_0"/>
<name>I3ZJY6_TERRK</name>
<dbReference type="KEGG" id="trs:Terro_3337"/>
<feature type="domain" description="Glycosyltransferase 2-like" evidence="1">
    <location>
        <begin position="23"/>
        <end position="178"/>
    </location>
</feature>
<proteinExistence type="predicted"/>
<dbReference type="SUPFAM" id="SSF53448">
    <property type="entry name" value="Nucleotide-diphospho-sugar transferases"/>
    <property type="match status" value="1"/>
</dbReference>
<dbReference type="AlphaFoldDB" id="I3ZJY6"/>
<dbReference type="InterPro" id="IPR050834">
    <property type="entry name" value="Glycosyltransf_2"/>
</dbReference>
<evidence type="ECO:0000259" key="1">
    <source>
        <dbReference type="Pfam" id="PF00535"/>
    </source>
</evidence>
<reference evidence="2 3" key="1">
    <citation type="submission" date="2012-06" db="EMBL/GenBank/DDBJ databases">
        <title>Complete genome of Terriglobus roseus DSM 18391.</title>
        <authorList>
            <consortium name="US DOE Joint Genome Institute (JGI-PGF)"/>
            <person name="Lucas S."/>
            <person name="Copeland A."/>
            <person name="Lapidus A."/>
            <person name="Glavina del Rio T."/>
            <person name="Dalin E."/>
            <person name="Tice H."/>
            <person name="Bruce D."/>
            <person name="Goodwin L."/>
            <person name="Pitluck S."/>
            <person name="Peters L."/>
            <person name="Mikhailova N."/>
            <person name="Munk A.C.C."/>
            <person name="Kyrpides N."/>
            <person name="Mavromatis K."/>
            <person name="Ivanova N."/>
            <person name="Brettin T."/>
            <person name="Detter J.C."/>
            <person name="Han C."/>
            <person name="Larimer F."/>
            <person name="Land M."/>
            <person name="Hauser L."/>
            <person name="Markowitz V."/>
            <person name="Cheng J.-F."/>
            <person name="Hugenholtz P."/>
            <person name="Woyke T."/>
            <person name="Wu D."/>
            <person name="Brambilla E."/>
            <person name="Klenk H.-P."/>
            <person name="Eisen J.A."/>
        </authorList>
    </citation>
    <scope>NUCLEOTIDE SEQUENCE [LARGE SCALE GENOMIC DNA]</scope>
    <source>
        <strain evidence="3">DSM 18391 / NRRL B-41598 / KBS 63</strain>
    </source>
</reference>
<dbReference type="CDD" id="cd00761">
    <property type="entry name" value="Glyco_tranf_GTA_type"/>
    <property type="match status" value="1"/>
</dbReference>
<keyword evidence="3" id="KW-1185">Reference proteome</keyword>
<accession>I3ZJY6</accession>
<evidence type="ECO:0000313" key="3">
    <source>
        <dbReference type="Proteomes" id="UP000006056"/>
    </source>
</evidence>
<dbReference type="InterPro" id="IPR029044">
    <property type="entry name" value="Nucleotide-diphossugar_trans"/>
</dbReference>
<dbReference type="GO" id="GO:0016740">
    <property type="term" value="F:transferase activity"/>
    <property type="evidence" value="ECO:0007669"/>
    <property type="project" value="UniProtKB-KW"/>
</dbReference>
<gene>
    <name evidence="2" type="ordered locus">Terro_3337</name>
</gene>
<organism evidence="2 3">
    <name type="scientific">Terriglobus roseus (strain DSM 18391 / NRRL B-41598 / KBS 63)</name>
    <dbReference type="NCBI Taxonomy" id="926566"/>
    <lineage>
        <taxon>Bacteria</taxon>
        <taxon>Pseudomonadati</taxon>
        <taxon>Acidobacteriota</taxon>
        <taxon>Terriglobia</taxon>
        <taxon>Terriglobales</taxon>
        <taxon>Acidobacteriaceae</taxon>
        <taxon>Terriglobus</taxon>
    </lineage>
</organism>
<sequence>MNALNEDEQDMTSTTYTERPLLTIAIPTYNRSRYLREFLEALLPQIESANDVELLISDNASPDDTAEMLAEVLPVGGRFRVVRQAENIGSDANFCFCYRQATGKYFWLCGDDDILRPGTMAALLPPLRQAEFDMVYVVPEAFYQDWRTEHQPDPYGRGAEVVTSARLMMLNMHTSMAFITAVIVNRDRVETLMKDPPEAFKGTALLQLSWILPLFQGHRQSLVLWQRFVAARSMNSNFDAAEIFGRSLQKVGRTLLTERPDLARMLTNYTLRQWFPPMLMDMRLHQGANDGYGLPKAEKTLRELFRFNPLFWLFVYPALKVPLGQRGLLARCLMLANQVINFVSEPAEGMHKLRLKRAQQSSSV</sequence>
<dbReference type="Pfam" id="PF00535">
    <property type="entry name" value="Glycos_transf_2"/>
    <property type="match status" value="1"/>
</dbReference>
<dbReference type="eggNOG" id="COG1216">
    <property type="taxonomic scope" value="Bacteria"/>
</dbReference>
<dbReference type="Gene3D" id="3.90.550.10">
    <property type="entry name" value="Spore Coat Polysaccharide Biosynthesis Protein SpsA, Chain A"/>
    <property type="match status" value="1"/>
</dbReference>
<dbReference type="Proteomes" id="UP000006056">
    <property type="component" value="Chromosome"/>
</dbReference>
<dbReference type="PANTHER" id="PTHR43685:SF11">
    <property type="entry name" value="GLYCOSYLTRANSFERASE TAGX-RELATED"/>
    <property type="match status" value="1"/>
</dbReference>
<dbReference type="RefSeq" id="WP_014786815.1">
    <property type="nucleotide sequence ID" value="NC_018014.1"/>
</dbReference>
<protein>
    <submittedName>
        <fullName evidence="2">Glycosyl transferase</fullName>
    </submittedName>
</protein>
<evidence type="ECO:0000313" key="2">
    <source>
        <dbReference type="EMBL" id="AFL89554.1"/>
    </source>
</evidence>
<keyword evidence="2" id="KW-0808">Transferase</keyword>
<dbReference type="InterPro" id="IPR001173">
    <property type="entry name" value="Glyco_trans_2-like"/>
</dbReference>
<dbReference type="EMBL" id="CP003379">
    <property type="protein sequence ID" value="AFL89554.1"/>
    <property type="molecule type" value="Genomic_DNA"/>
</dbReference>